<keyword evidence="4" id="KW-1185">Reference proteome</keyword>
<dbReference type="OrthoDB" id="514917at2759"/>
<feature type="compositionally biased region" description="Low complexity" evidence="1">
    <location>
        <begin position="332"/>
        <end position="350"/>
    </location>
</feature>
<feature type="compositionally biased region" description="Low complexity" evidence="1">
    <location>
        <begin position="569"/>
        <end position="579"/>
    </location>
</feature>
<proteinExistence type="predicted"/>
<feature type="region of interest" description="Disordered" evidence="1">
    <location>
        <begin position="1"/>
        <end position="166"/>
    </location>
</feature>
<feature type="compositionally biased region" description="Low complexity" evidence="1">
    <location>
        <begin position="95"/>
        <end position="119"/>
    </location>
</feature>
<dbReference type="AlphaFoldDB" id="A0A9D4YX45"/>
<dbReference type="CDD" id="cd06257">
    <property type="entry name" value="DnaJ"/>
    <property type="match status" value="1"/>
</dbReference>
<dbReference type="SMART" id="SM00028">
    <property type="entry name" value="TPR"/>
    <property type="match status" value="5"/>
</dbReference>
<feature type="region of interest" description="Disordered" evidence="1">
    <location>
        <begin position="414"/>
        <end position="489"/>
    </location>
</feature>
<feature type="domain" description="J" evidence="2">
    <location>
        <begin position="1090"/>
        <end position="1180"/>
    </location>
</feature>
<evidence type="ECO:0000313" key="3">
    <source>
        <dbReference type="EMBL" id="KAI3431431.1"/>
    </source>
</evidence>
<feature type="compositionally biased region" description="Low complexity" evidence="1">
    <location>
        <begin position="468"/>
        <end position="489"/>
    </location>
</feature>
<dbReference type="Gene3D" id="1.10.287.110">
    <property type="entry name" value="DnaJ domain"/>
    <property type="match status" value="1"/>
</dbReference>
<dbReference type="InterPro" id="IPR019734">
    <property type="entry name" value="TPR_rpt"/>
</dbReference>
<feature type="compositionally biased region" description="Polar residues" evidence="1">
    <location>
        <begin position="1243"/>
        <end position="1255"/>
    </location>
</feature>
<comment type="caution">
    <text evidence="3">The sequence shown here is derived from an EMBL/GenBank/DDBJ whole genome shotgun (WGS) entry which is preliminary data.</text>
</comment>
<dbReference type="SMART" id="SM00271">
    <property type="entry name" value="DnaJ"/>
    <property type="match status" value="1"/>
</dbReference>
<evidence type="ECO:0000259" key="2">
    <source>
        <dbReference type="PROSITE" id="PS50076"/>
    </source>
</evidence>
<feature type="compositionally biased region" description="Basic residues" evidence="1">
    <location>
        <begin position="427"/>
        <end position="436"/>
    </location>
</feature>
<reference evidence="3" key="1">
    <citation type="journal article" date="2019" name="Plant J.">
        <title>Chlorella vulgaris genome assembly and annotation reveals the molecular basis for metabolic acclimation to high light conditions.</title>
        <authorList>
            <person name="Cecchin M."/>
            <person name="Marcolungo L."/>
            <person name="Rossato M."/>
            <person name="Girolomoni L."/>
            <person name="Cosentino E."/>
            <person name="Cuine S."/>
            <person name="Li-Beisson Y."/>
            <person name="Delledonne M."/>
            <person name="Ballottari M."/>
        </authorList>
    </citation>
    <scope>NUCLEOTIDE SEQUENCE</scope>
    <source>
        <strain evidence="3">211/11P</strain>
    </source>
</reference>
<feature type="region of interest" description="Disordered" evidence="1">
    <location>
        <begin position="315"/>
        <end position="350"/>
    </location>
</feature>
<dbReference type="InterPro" id="IPR001623">
    <property type="entry name" value="DnaJ_domain"/>
</dbReference>
<dbReference type="SUPFAM" id="SSF46565">
    <property type="entry name" value="Chaperone J-domain"/>
    <property type="match status" value="1"/>
</dbReference>
<dbReference type="EMBL" id="SIDB01000006">
    <property type="protein sequence ID" value="KAI3431431.1"/>
    <property type="molecule type" value="Genomic_DNA"/>
</dbReference>
<name>A0A9D4YX45_CHLVU</name>
<evidence type="ECO:0000256" key="1">
    <source>
        <dbReference type="SAM" id="MobiDB-lite"/>
    </source>
</evidence>
<feature type="region of interest" description="Disordered" evidence="1">
    <location>
        <begin position="197"/>
        <end position="221"/>
    </location>
</feature>
<feature type="region of interest" description="Disordered" evidence="1">
    <location>
        <begin position="738"/>
        <end position="759"/>
    </location>
</feature>
<protein>
    <recommendedName>
        <fullName evidence="2">J domain-containing protein</fullName>
    </recommendedName>
</protein>
<dbReference type="SUPFAM" id="SSF48452">
    <property type="entry name" value="TPR-like"/>
    <property type="match status" value="2"/>
</dbReference>
<dbReference type="InterPro" id="IPR011990">
    <property type="entry name" value="TPR-like_helical_dom_sf"/>
</dbReference>
<feature type="region of interest" description="Disordered" evidence="1">
    <location>
        <begin position="1229"/>
        <end position="1255"/>
    </location>
</feature>
<evidence type="ECO:0000313" key="4">
    <source>
        <dbReference type="Proteomes" id="UP001055712"/>
    </source>
</evidence>
<dbReference type="PANTHER" id="PTHR45181:SF4">
    <property type="entry name" value="HEAT SHOCK PROTEIN DNAJ WITH TETRATRICOPEPTIDE REPEAT-CONTAINING PROTEIN"/>
    <property type="match status" value="1"/>
</dbReference>
<accession>A0A9D4YX45</accession>
<feature type="compositionally biased region" description="Low complexity" evidence="1">
    <location>
        <begin position="203"/>
        <end position="221"/>
    </location>
</feature>
<dbReference type="InterPro" id="IPR036869">
    <property type="entry name" value="J_dom_sf"/>
</dbReference>
<dbReference type="PRINTS" id="PR00625">
    <property type="entry name" value="JDOMAIN"/>
</dbReference>
<dbReference type="PROSITE" id="PS50076">
    <property type="entry name" value="DNAJ_2"/>
    <property type="match status" value="1"/>
</dbReference>
<feature type="compositionally biased region" description="Polar residues" evidence="1">
    <location>
        <begin position="598"/>
        <end position="607"/>
    </location>
</feature>
<reference evidence="3" key="2">
    <citation type="submission" date="2020-11" db="EMBL/GenBank/DDBJ databases">
        <authorList>
            <person name="Cecchin M."/>
            <person name="Marcolungo L."/>
            <person name="Rossato M."/>
            <person name="Girolomoni L."/>
            <person name="Cosentino E."/>
            <person name="Cuine S."/>
            <person name="Li-Beisson Y."/>
            <person name="Delledonne M."/>
            <person name="Ballottari M."/>
        </authorList>
    </citation>
    <scope>NUCLEOTIDE SEQUENCE</scope>
    <source>
        <strain evidence="3">211/11P</strain>
        <tissue evidence="3">Whole cell</tissue>
    </source>
</reference>
<dbReference type="Pfam" id="PF00226">
    <property type="entry name" value="DnaJ"/>
    <property type="match status" value="1"/>
</dbReference>
<feature type="compositionally biased region" description="Low complexity" evidence="1">
    <location>
        <begin position="148"/>
        <end position="161"/>
    </location>
</feature>
<organism evidence="3 4">
    <name type="scientific">Chlorella vulgaris</name>
    <name type="common">Green alga</name>
    <dbReference type="NCBI Taxonomy" id="3077"/>
    <lineage>
        <taxon>Eukaryota</taxon>
        <taxon>Viridiplantae</taxon>
        <taxon>Chlorophyta</taxon>
        <taxon>core chlorophytes</taxon>
        <taxon>Trebouxiophyceae</taxon>
        <taxon>Chlorellales</taxon>
        <taxon>Chlorellaceae</taxon>
        <taxon>Chlorella clade</taxon>
        <taxon>Chlorella</taxon>
    </lineage>
</organism>
<dbReference type="Proteomes" id="UP001055712">
    <property type="component" value="Unassembled WGS sequence"/>
</dbReference>
<feature type="compositionally biased region" description="Low complexity" evidence="1">
    <location>
        <begin position="41"/>
        <end position="50"/>
    </location>
</feature>
<feature type="compositionally biased region" description="Low complexity" evidence="1">
    <location>
        <begin position="451"/>
        <end position="461"/>
    </location>
</feature>
<feature type="compositionally biased region" description="Low complexity" evidence="1">
    <location>
        <begin position="525"/>
        <end position="540"/>
    </location>
</feature>
<sequence length="1255" mass="127746">MPPCLKALNPAQLQGMRPPGGVPPPGMPGLGGLPPGVSPVQYLQQLQQQQGGSPAASEGDSAQARGLGGNAAQHRRAANAGSRPAVRVRRPPAGPTATAHRPTSQHPAQAAAAQTVEQQPSVPATFAFGTPGTGASSSTEKARRAKGRTPASGGRAAGSPGFTASSGATGMAWSPYPGSSDAEASTPFGGIAPAAASVREAPDSSTATSAAPVPAASPGPASLAEDLQARLNLSGPAEAEREGGSASNEAEVLSEALRQQLNFAGQPHAAAQAAVQGAVAPEPAAGSSWGFSFVFGTQAAAAEAAAGSPLAGTAGRAAVRKKSPGSSPALRSPSATHASSAATAAAATAAEAAQPSPRAFQPAVAPSFQAAAAAAAEVGPAAAWTAASGTTRAGQALGAAPVAASAPPPTSFIFGSSAASGSNAPVGHRHRHRPSSRRTAPAPAFFPPAAPFAVPAAASTAVPPPQQQPMAASAAAAEPEPLQENQQPQQSAWYVRLGDLGKPAAAAAAAAAAVGGSGTVADSQQQAAGSSSFHAAGSAARRMPRRKGVHPSRSSPVAAAAVTGTRSRAAWQAAEAAAAPPLPPPLAPSPRGGALDEASQSAYSRSEMYRSQGNEAFRDGTYEVAHELYTKALHALWPHPSLHPRLALLLSNRAAALLSQGKPLSALADCQMGLKYDPSLLRCALRVATCHSRLGDFDEAFRCVGGLRDHVAGDADVVAKQKDLEEQERQMYNALRSLGHAVQPPKRDPSTGVPLQRVPSAGASLSRAASGSCAAVAAPSTAEALWEALKKVDEVAPHVPHSELLHAAKAEALLRLGHLEKAREFCEQQLHLDEGSSQQQRQKGAPWRLWVQVQCSWQEGDTAGSLKQQLTDLQAGLQQAAKQKAAAAGAASGDASAATAASAFFPAAAAAAAAAGGPSQQERRLQEQLALVVGLPSCADAKALLVSLETADTLRVAGNAAVKAGKASEAVQKYSEALAVGSLSPIIAAVLLSNRAAAHQHLKQLAQAVADCSRAVALNPQYVKAHSRLATLLADLGRHEDAVTALEAASACKEVSSADRRAYQQRLATEKAAARRAAARVGHSGQAAIDHYKLLGLERSVATEAVRRAYKKLALQLHPDKAASACRVAPRCCGCGSAAFESLAAVERLQDRATWLFKLLGEASEVLADPAKRRELDLSLAMWAGGGAASRGPAGGFGNYSSYYSQQDDDEEDFASYFSSMFGRRYGGSSGYSGSARRGAPTGTRQQYSSYGRNY</sequence>
<dbReference type="PANTHER" id="PTHR45181">
    <property type="entry name" value="HEAT SHOCK PROTEIN DNAJ WITH TETRATRICOPEPTIDE REPEAT-CONTAINING PROTEIN"/>
    <property type="match status" value="1"/>
</dbReference>
<dbReference type="Gene3D" id="1.25.40.10">
    <property type="entry name" value="Tetratricopeptide repeat domain"/>
    <property type="match status" value="2"/>
</dbReference>
<gene>
    <name evidence="3" type="ORF">D9Q98_004484</name>
</gene>
<feature type="region of interest" description="Disordered" evidence="1">
    <location>
        <begin position="525"/>
        <end position="607"/>
    </location>
</feature>